<proteinExistence type="predicted"/>
<reference evidence="1" key="1">
    <citation type="journal article" date="2021" name="J Fungi (Basel)">
        <title>Virulence traits and population genomics of the black yeast Aureobasidium melanogenum.</title>
        <authorList>
            <person name="Cernosa A."/>
            <person name="Sun X."/>
            <person name="Gostincar C."/>
            <person name="Fang C."/>
            <person name="Gunde-Cimerman N."/>
            <person name="Song Z."/>
        </authorList>
    </citation>
    <scope>NUCLEOTIDE SEQUENCE</scope>
    <source>
        <strain evidence="1">EXF-9298</strain>
    </source>
</reference>
<dbReference type="PANTHER" id="PTHR36205">
    <property type="entry name" value="CHROMOSOME 19, WHOLE GENOME SHOTGUN SEQUENCE"/>
    <property type="match status" value="1"/>
</dbReference>
<dbReference type="Proteomes" id="UP000729357">
    <property type="component" value="Unassembled WGS sequence"/>
</dbReference>
<evidence type="ECO:0000313" key="1">
    <source>
        <dbReference type="EMBL" id="KAG9978066.1"/>
    </source>
</evidence>
<name>A0A9P8FNU6_AURME</name>
<protein>
    <submittedName>
        <fullName evidence="1">Uncharacterized protein</fullName>
    </submittedName>
</protein>
<gene>
    <name evidence="1" type="ORF">KCU98_g9667</name>
</gene>
<accession>A0A9P8FNU6</accession>
<dbReference type="Pfam" id="PF11885">
    <property type="entry name" value="DUF3405"/>
    <property type="match status" value="1"/>
</dbReference>
<comment type="caution">
    <text evidence="1">The sequence shown here is derived from an EMBL/GenBank/DDBJ whole genome shotgun (WGS) entry which is preliminary data.</text>
</comment>
<sequence length="505" mass="57710">MQHVPKFEVARRTVVLFSLSVGLLLIWIALPSSSAVTFIESDTYPPKGDLTWDLPALDVAPVSCVGPRGLRLNESIDDQLQSSFHDLSIYPEPISGSFEALGLNEPWTTIDEERNDDKQNLRSIVTEAALASHGKYNVFLLVDVKDLHAHVHSDDAGYASVLEKSVPQEFRDMAVLFDTTMLESWYPAVLEHSPFWQMMQPLQLFSQLYPEYDRYWQLEMDVRVTQHVGQILDAFDKFGEDQPRKQSHERASWSYMPRFHGTYAKFTEKINSAMPNGTGTWGPIRIGKEISPIGPKPPSPKSYDTEANWEWGVGEPADLLFFNTLMDVRRLEDLPFRHWHYGFTKDKDLPYWHSPPAQGRASWNLLNAIHHAQSRQDLRIASETTLPSFALWHGLKLVGLPLPIFQDPERNRDELNFVLNGGDIEQFPDGFANGPVNTRGATMGFFVRGRSFDWVSPMPDRTMAYWKGEKQPDVDMPKVLVEKDGKIYAPAMFMHPRKTNLYRSD</sequence>
<organism evidence="1 2">
    <name type="scientific">Aureobasidium melanogenum</name>
    <name type="common">Aureobasidium pullulans var. melanogenum</name>
    <dbReference type="NCBI Taxonomy" id="46634"/>
    <lineage>
        <taxon>Eukaryota</taxon>
        <taxon>Fungi</taxon>
        <taxon>Dikarya</taxon>
        <taxon>Ascomycota</taxon>
        <taxon>Pezizomycotina</taxon>
        <taxon>Dothideomycetes</taxon>
        <taxon>Dothideomycetidae</taxon>
        <taxon>Dothideales</taxon>
        <taxon>Saccotheciaceae</taxon>
        <taxon>Aureobasidium</taxon>
    </lineage>
</organism>
<keyword evidence="2" id="KW-1185">Reference proteome</keyword>
<dbReference type="PANTHER" id="PTHR36205:SF2">
    <property type="entry name" value="MAJOR FACILITATOR SUPERFAMILY TRANSPORTER"/>
    <property type="match status" value="1"/>
</dbReference>
<feature type="non-terminal residue" evidence="1">
    <location>
        <position position="505"/>
    </location>
</feature>
<dbReference type="InterPro" id="IPR021822">
    <property type="entry name" value="DUF3405"/>
</dbReference>
<dbReference type="EMBL" id="JAHFXS010001343">
    <property type="protein sequence ID" value="KAG9978066.1"/>
    <property type="molecule type" value="Genomic_DNA"/>
</dbReference>
<reference evidence="1" key="2">
    <citation type="submission" date="2021-08" db="EMBL/GenBank/DDBJ databases">
        <authorList>
            <person name="Gostincar C."/>
            <person name="Sun X."/>
            <person name="Song Z."/>
            <person name="Gunde-Cimerman N."/>
        </authorList>
    </citation>
    <scope>NUCLEOTIDE SEQUENCE</scope>
    <source>
        <strain evidence="1">EXF-9298</strain>
    </source>
</reference>
<evidence type="ECO:0000313" key="2">
    <source>
        <dbReference type="Proteomes" id="UP000729357"/>
    </source>
</evidence>
<dbReference type="AlphaFoldDB" id="A0A9P8FNU6"/>